<dbReference type="OMA" id="ISWDSEY"/>
<organism evidence="5 6">
    <name type="scientific">Pomacea canaliculata</name>
    <name type="common">Golden apple snail</name>
    <dbReference type="NCBI Taxonomy" id="400727"/>
    <lineage>
        <taxon>Eukaryota</taxon>
        <taxon>Metazoa</taxon>
        <taxon>Spiralia</taxon>
        <taxon>Lophotrochozoa</taxon>
        <taxon>Mollusca</taxon>
        <taxon>Gastropoda</taxon>
        <taxon>Caenogastropoda</taxon>
        <taxon>Architaenioglossa</taxon>
        <taxon>Ampullarioidea</taxon>
        <taxon>Ampullariidae</taxon>
        <taxon>Pomacea</taxon>
    </lineage>
</organism>
<comment type="caution">
    <text evidence="5">The sequence shown here is derived from an EMBL/GenBank/DDBJ whole genome shotgun (WGS) entry which is preliminary data.</text>
</comment>
<evidence type="ECO:0000256" key="1">
    <source>
        <dbReference type="ARBA" id="ARBA00005585"/>
    </source>
</evidence>
<dbReference type="InterPro" id="IPR051697">
    <property type="entry name" value="Patched_domain-protein"/>
</dbReference>
<dbReference type="PROSITE" id="PS50156">
    <property type="entry name" value="SSD"/>
    <property type="match status" value="1"/>
</dbReference>
<feature type="transmembrane region" description="Helical" evidence="3">
    <location>
        <begin position="390"/>
        <end position="412"/>
    </location>
</feature>
<feature type="transmembrane region" description="Helical" evidence="3">
    <location>
        <begin position="803"/>
        <end position="829"/>
    </location>
</feature>
<dbReference type="SUPFAM" id="SSF82866">
    <property type="entry name" value="Multidrug efflux transporter AcrB transmembrane domain"/>
    <property type="match status" value="2"/>
</dbReference>
<evidence type="ECO:0000256" key="3">
    <source>
        <dbReference type="SAM" id="Phobius"/>
    </source>
</evidence>
<evidence type="ECO:0000313" key="6">
    <source>
        <dbReference type="Proteomes" id="UP000245119"/>
    </source>
</evidence>
<dbReference type="GO" id="GO:0016020">
    <property type="term" value="C:membrane"/>
    <property type="evidence" value="ECO:0007669"/>
    <property type="project" value="TreeGrafter"/>
</dbReference>
<feature type="transmembrane region" description="Helical" evidence="3">
    <location>
        <begin position="710"/>
        <end position="733"/>
    </location>
</feature>
<keyword evidence="3" id="KW-0472">Membrane</keyword>
<feature type="transmembrane region" description="Helical" evidence="3">
    <location>
        <begin position="418"/>
        <end position="449"/>
    </location>
</feature>
<evidence type="ECO:0000259" key="4">
    <source>
        <dbReference type="PROSITE" id="PS50156"/>
    </source>
</evidence>
<evidence type="ECO:0000313" key="5">
    <source>
        <dbReference type="EMBL" id="PVD23350.1"/>
    </source>
</evidence>
<accession>A0A2T7NQ98</accession>
<feature type="transmembrane region" description="Helical" evidence="3">
    <location>
        <begin position="740"/>
        <end position="762"/>
    </location>
</feature>
<dbReference type="Pfam" id="PF12349">
    <property type="entry name" value="Sterol-sensing"/>
    <property type="match status" value="1"/>
</dbReference>
<feature type="transmembrane region" description="Helical" evidence="3">
    <location>
        <begin position="841"/>
        <end position="864"/>
    </location>
</feature>
<feature type="transmembrane region" description="Helical" evidence="3">
    <location>
        <begin position="293"/>
        <end position="312"/>
    </location>
</feature>
<dbReference type="AlphaFoldDB" id="A0A2T7NQ98"/>
<proteinExistence type="inferred from homology"/>
<feature type="domain" description="SSD" evidence="4">
    <location>
        <begin position="290"/>
        <end position="449"/>
    </location>
</feature>
<dbReference type="Proteomes" id="UP000245119">
    <property type="component" value="Linkage Group LG10"/>
</dbReference>
<dbReference type="PANTHER" id="PTHR10796">
    <property type="entry name" value="PATCHED-RELATED"/>
    <property type="match status" value="1"/>
</dbReference>
<feature type="transmembrane region" description="Helical" evidence="3">
    <location>
        <begin position="515"/>
        <end position="535"/>
    </location>
</feature>
<dbReference type="InterPro" id="IPR053958">
    <property type="entry name" value="HMGCR/SNAP/NPC1-like_SSD"/>
</dbReference>
<comment type="similarity">
    <text evidence="1">Belongs to the patched family.</text>
</comment>
<name>A0A2T7NQ98_POMCA</name>
<feature type="region of interest" description="Disordered" evidence="2">
    <location>
        <begin position="1"/>
        <end position="27"/>
    </location>
</feature>
<evidence type="ECO:0000256" key="2">
    <source>
        <dbReference type="SAM" id="MobiDB-lite"/>
    </source>
</evidence>
<dbReference type="OrthoDB" id="10526752at2759"/>
<keyword evidence="3" id="KW-0812">Transmembrane</keyword>
<feature type="transmembrane region" description="Helical" evidence="3">
    <location>
        <begin position="319"/>
        <end position="341"/>
    </location>
</feature>
<feature type="transmembrane region" description="Helical" evidence="3">
    <location>
        <begin position="555"/>
        <end position="576"/>
    </location>
</feature>
<dbReference type="InterPro" id="IPR000731">
    <property type="entry name" value="SSD"/>
</dbReference>
<keyword evidence="6" id="KW-1185">Reference proteome</keyword>
<feature type="transmembrane region" description="Helical" evidence="3">
    <location>
        <begin position="768"/>
        <end position="791"/>
    </location>
</feature>
<reference evidence="5 6" key="1">
    <citation type="submission" date="2018-04" db="EMBL/GenBank/DDBJ databases">
        <title>The genome of golden apple snail Pomacea canaliculata provides insight into stress tolerance and invasive adaptation.</title>
        <authorList>
            <person name="Liu C."/>
            <person name="Liu B."/>
            <person name="Ren Y."/>
            <person name="Zhang Y."/>
            <person name="Wang H."/>
            <person name="Li S."/>
            <person name="Jiang F."/>
            <person name="Yin L."/>
            <person name="Zhang G."/>
            <person name="Qian W."/>
            <person name="Fan W."/>
        </authorList>
    </citation>
    <scope>NUCLEOTIDE SEQUENCE [LARGE SCALE GENOMIC DNA]</scope>
    <source>
        <strain evidence="5">SZHN2017</strain>
        <tissue evidence="5">Muscle</tissue>
    </source>
</reference>
<dbReference type="EMBL" id="PZQS01000010">
    <property type="protein sequence ID" value="PVD23350.1"/>
    <property type="molecule type" value="Genomic_DNA"/>
</dbReference>
<sequence length="1096" mass="121858">MVDRVRGRVTCRPAPAPSARNSEAAQEPAHVYGRQPCYAHTTAVVSRVLLYYGEMVGRHPLPFILLPLAVFAGLGASLPRVEWFDYTDQADMLWSSRTLREQAIVQRLFPDRTANKYDAVELSEDQIMAIIIFQARDNSSVYDPDVLSEIRQTLSSVKQNVTARVGNMTYTYEDLCGKRDGACVVTGERLLSPQFDTLRKSGLLTYPKWKLPNNETIDFSFALADADSKLRRAGVVRVTFKLRHDLKEEAYAWENAFVEFVKRLEPRNTNIAFSTSQSFRQERQHGVNADLPSLWAALATMTACAWVVTVGGDLVSTRALLLIGGILPPVLGSISAAALLSLCGIKLVHFVHLAAVLVLGISFNITFLLMSCWSETIQNTELTVPQRLGVTLSQTGVGIAIASLSVSVSLAVAYTSNFIGLSCLCLFVGLAVFLTFICHMTIQLACMALHGRRVYSSRHALTCLRTKARDVLRRVGRRPCYAFCCGGSVPSEHRADESPVERVLRKTLTFMAQSLVIKVTTIVIFLGVTAVAIYGVTKLKEGVSITTLVPRSSYFFTYMTMDAAHFGFSFPVAFVIDDRAEYNLSTAQKMEELLQTARDDRLVEDEFVRCWLTDFVKSPFFSREQAGGHFILGKVQDFLINTTRFLSDAIFDETGQHLIASRCFVFSEKTSDQHELASFMQRMRRLAESSELPVFVFHPSFLSYEQFLSVLPTTLQTVGIAVAVLCVVHCIFLPHPLVTAVVVINMLSSMVDVLGFMTLWGVTLSSDTMVHVILSMVFTVSFATHVCAAFLTPKSETRSERALHATSCAAVPLFNFGTASLAGLLVLLSSQSYLFETFFKVTLLALAFGVFNGVFLTTAVMALVGPENLRHMANSSQQKRQEQATPPVESTSNRCFPNEETVSRFQNASNSPKLCEKTSNGHNVAEKGFIPGTQDKSNVYNFPGWLQQGRSVTVPRDNMDEARPSTPYYVPVLPPRLGYPQEMLGSHNEFENIIRYHKHERDKTGLPVTSALQQARRPKDHVMKSSYQRWSAYAPAGIPSYRPHQEVDNVLSGKSFHRSGESLERVGGIVETLSKRGSLASSQTYILEMFKYGRRQ</sequence>
<gene>
    <name evidence="5" type="ORF">C0Q70_16618</name>
</gene>
<dbReference type="PANTHER" id="PTHR10796:SF92">
    <property type="entry name" value="PATCHED-RELATED, ISOFORM A"/>
    <property type="match status" value="1"/>
</dbReference>
<protein>
    <recommendedName>
        <fullName evidence="4">SSD domain-containing protein</fullName>
    </recommendedName>
</protein>
<feature type="transmembrane region" description="Helical" evidence="3">
    <location>
        <begin position="347"/>
        <end position="369"/>
    </location>
</feature>
<feature type="region of interest" description="Disordered" evidence="2">
    <location>
        <begin position="872"/>
        <end position="895"/>
    </location>
</feature>
<dbReference type="Gene3D" id="1.20.1640.10">
    <property type="entry name" value="Multidrug efflux transporter AcrB transmembrane domain"/>
    <property type="match status" value="2"/>
</dbReference>
<keyword evidence="3" id="KW-1133">Transmembrane helix</keyword>